<dbReference type="InterPro" id="IPR000269">
    <property type="entry name" value="Cu_amine_oxidase"/>
</dbReference>
<evidence type="ECO:0000256" key="7">
    <source>
        <dbReference type="RuleBase" id="RU000672"/>
    </source>
</evidence>
<dbReference type="SUPFAM" id="SSF54416">
    <property type="entry name" value="Amine oxidase N-terminal region"/>
    <property type="match status" value="2"/>
</dbReference>
<keyword evidence="14" id="KW-1185">Reference proteome</keyword>
<keyword evidence="6 7" id="KW-0186">Copper</keyword>
<dbReference type="InterPro" id="IPR036460">
    <property type="entry name" value="Cu_amine_oxidase_C_sf"/>
</dbReference>
<evidence type="ECO:0000256" key="1">
    <source>
        <dbReference type="ARBA" id="ARBA00001935"/>
    </source>
</evidence>
<evidence type="ECO:0000256" key="9">
    <source>
        <dbReference type="SAM" id="SignalP"/>
    </source>
</evidence>
<proteinExistence type="inferred from homology"/>
<dbReference type="Pfam" id="PF09248">
    <property type="entry name" value="DUF1965"/>
    <property type="match status" value="1"/>
</dbReference>
<evidence type="ECO:0000256" key="4">
    <source>
        <dbReference type="ARBA" id="ARBA00022772"/>
    </source>
</evidence>
<sequence length="809" mass="89686">MRSAISALTTGLAVLSLLSNVVDHVSARPSPKSGSRWMKDSQARGGLGGSRNHPTRRQDSGASCAAPVAQSITAPKSNIWAGLTDAEAASVVAWLFSQKDLNLTTSTEAGEWDNTVTLVELMVPNKTDSLAYLDSNGTAPARYAHVQLDHRASEEPYFQDILVGPLPVKNGTTRYEPLTFPYTRKTQGRVRNLEADSDLLSDWKHNVSASIADITLELFNGTATGLDNDTIDVWGIDPYWQEDGIVQWNQFWGLPTDGFDEGTLLPLGLYFAANLTGRDPSTWALLGWFYNDIFYATTKEFKAAFYSEGFEKLKPNVGGSWAATDQKGPVLPLDMLTPPMAVTPQGSRYFVDTEQKYIKWMDFEFYVAFSRDTGMRLFDIKYKGQRIIYELGLQEALAHYAGNDPVQSGTAYLDTYYGFGPYSFQLVAGYDCPSYATYLNSSFYTAETTHTHINSICLFENTADYPLQRHSTSDYVSVTKNTYFTIRNVATVGNYDYAFTYSFHMDGSVHVEVRASGYIQSAYWANNGDYGFQIHDELSGSMHDHVLNYKLDLDVLGTANTLTSAALVPTTETYPWSFGGARNTMKLARSHVANEDEGKLSWGDNSATIWSVVNTDAPNAYGEARGYRIMPSTSPMHLTVVNSTNLAKAAQWATHDFFVTRQKDSEPRSAHPANSQDVHDPIVDFDAFFDGESLEQEDLVVWFNLGMHHVPHTGDLPNTVFTSAHAGLQILPLNYLPGDPSRATVNQVRVDYGSGNRSSVTSFGQAPLPTCNLDWAEYEPDLTGYVGDVVIRKFPFDPNEPYFEITGID</sequence>
<feature type="chain" id="PRO_5046420052" description="Amine oxidase" evidence="9">
    <location>
        <begin position="28"/>
        <end position="809"/>
    </location>
</feature>
<gene>
    <name evidence="13" type="ORF">IWZ03DRAFT_400489</name>
</gene>
<feature type="region of interest" description="Disordered" evidence="8">
    <location>
        <begin position="26"/>
        <end position="63"/>
    </location>
</feature>
<evidence type="ECO:0000259" key="10">
    <source>
        <dbReference type="Pfam" id="PF01179"/>
    </source>
</evidence>
<dbReference type="InterPro" id="IPR015800">
    <property type="entry name" value="Cu_amine_oxidase_N2"/>
</dbReference>
<accession>A0ABR1KJ40</accession>
<reference evidence="13 14" key="1">
    <citation type="submission" date="2024-04" db="EMBL/GenBank/DDBJ databases">
        <title>Phyllosticta paracitricarpa is synonymous to the EU quarantine fungus P. citricarpa based on phylogenomic analyses.</title>
        <authorList>
            <consortium name="Lawrence Berkeley National Laboratory"/>
            <person name="Van Ingen-Buijs V.A."/>
            <person name="Van Westerhoven A.C."/>
            <person name="Haridas S."/>
            <person name="Skiadas P."/>
            <person name="Martin F."/>
            <person name="Groenewald J.Z."/>
            <person name="Crous P.W."/>
            <person name="Seidl M.F."/>
        </authorList>
    </citation>
    <scope>NUCLEOTIDE SEQUENCE [LARGE SCALE GENOMIC DNA]</scope>
    <source>
        <strain evidence="13 14">CBS 123371</strain>
    </source>
</reference>
<evidence type="ECO:0000256" key="6">
    <source>
        <dbReference type="ARBA" id="ARBA00023008"/>
    </source>
</evidence>
<dbReference type="Gene3D" id="2.70.98.20">
    <property type="entry name" value="Copper amine oxidase, catalytic domain"/>
    <property type="match status" value="1"/>
</dbReference>
<evidence type="ECO:0000256" key="3">
    <source>
        <dbReference type="ARBA" id="ARBA00022723"/>
    </source>
</evidence>
<evidence type="ECO:0000256" key="8">
    <source>
        <dbReference type="SAM" id="MobiDB-lite"/>
    </source>
</evidence>
<feature type="domain" description="Copper amine oxidase N2-terminal" evidence="11">
    <location>
        <begin position="91"/>
        <end position="167"/>
    </location>
</feature>
<evidence type="ECO:0000313" key="14">
    <source>
        <dbReference type="Proteomes" id="UP001363622"/>
    </source>
</evidence>
<dbReference type="Proteomes" id="UP001363622">
    <property type="component" value="Unassembled WGS sequence"/>
</dbReference>
<dbReference type="InterPro" id="IPR015798">
    <property type="entry name" value="Cu_amine_oxidase_C"/>
</dbReference>
<keyword evidence="3 7" id="KW-0479">Metal-binding</keyword>
<dbReference type="InterPro" id="IPR015328">
    <property type="entry name" value="DUF1965"/>
</dbReference>
<evidence type="ECO:0000256" key="2">
    <source>
        <dbReference type="ARBA" id="ARBA00007983"/>
    </source>
</evidence>
<comment type="PTM">
    <text evidence="7">Topaquinone (TPQ) is generated by copper-dependent autoxidation of a specific tyrosyl residue.</text>
</comment>
<dbReference type="PANTHER" id="PTHR10638:SF20">
    <property type="entry name" value="AMINE OXIDASE"/>
    <property type="match status" value="1"/>
</dbReference>
<keyword evidence="4 7" id="KW-0801">TPQ</keyword>
<dbReference type="InterPro" id="IPR016182">
    <property type="entry name" value="Cu_amine_oxidase_N-reg"/>
</dbReference>
<comment type="cofactor">
    <cofactor evidence="7">
        <name>Cu cation</name>
        <dbReference type="ChEBI" id="CHEBI:23378"/>
    </cofactor>
    <text evidence="7">Contains 1 topaquinone per subunit.</text>
</comment>
<name>A0ABR1KJ40_9PEZI</name>
<dbReference type="EC" id="1.4.3.-" evidence="7"/>
<evidence type="ECO:0000313" key="13">
    <source>
        <dbReference type="EMBL" id="KAK7515738.1"/>
    </source>
</evidence>
<dbReference type="Pfam" id="PF02727">
    <property type="entry name" value="Cu_amine_oxidN2"/>
    <property type="match status" value="1"/>
</dbReference>
<comment type="similarity">
    <text evidence="2 7">Belongs to the copper/topaquinone oxidase family.</text>
</comment>
<dbReference type="Pfam" id="PF01179">
    <property type="entry name" value="Cu_amine_oxid"/>
    <property type="match status" value="1"/>
</dbReference>
<evidence type="ECO:0000256" key="5">
    <source>
        <dbReference type="ARBA" id="ARBA00023002"/>
    </source>
</evidence>
<comment type="caution">
    <text evidence="13">The sequence shown here is derived from an EMBL/GenBank/DDBJ whole genome shotgun (WGS) entry which is preliminary data.</text>
</comment>
<dbReference type="EMBL" id="JBBPHU010000007">
    <property type="protein sequence ID" value="KAK7515738.1"/>
    <property type="molecule type" value="Genomic_DNA"/>
</dbReference>
<keyword evidence="9" id="KW-0732">Signal</keyword>
<evidence type="ECO:0000259" key="11">
    <source>
        <dbReference type="Pfam" id="PF02727"/>
    </source>
</evidence>
<keyword evidence="5 7" id="KW-0560">Oxidoreductase</keyword>
<dbReference type="Gene3D" id="3.10.450.40">
    <property type="match status" value="2"/>
</dbReference>
<feature type="signal peptide" evidence="9">
    <location>
        <begin position="1"/>
        <end position="27"/>
    </location>
</feature>
<dbReference type="PANTHER" id="PTHR10638">
    <property type="entry name" value="COPPER AMINE OXIDASE"/>
    <property type="match status" value="1"/>
</dbReference>
<comment type="cofactor">
    <cofactor evidence="1">
        <name>Cu cation</name>
        <dbReference type="ChEBI" id="CHEBI:23378"/>
    </cofactor>
</comment>
<feature type="domain" description="Copper amine oxidase catalytic" evidence="10">
    <location>
        <begin position="341"/>
        <end position="741"/>
    </location>
</feature>
<organism evidence="13 14">
    <name type="scientific">Phyllosticta citriasiana</name>
    <dbReference type="NCBI Taxonomy" id="595635"/>
    <lineage>
        <taxon>Eukaryota</taxon>
        <taxon>Fungi</taxon>
        <taxon>Dikarya</taxon>
        <taxon>Ascomycota</taxon>
        <taxon>Pezizomycotina</taxon>
        <taxon>Dothideomycetes</taxon>
        <taxon>Dothideomycetes incertae sedis</taxon>
        <taxon>Botryosphaeriales</taxon>
        <taxon>Phyllostictaceae</taxon>
        <taxon>Phyllosticta</taxon>
    </lineage>
</organism>
<dbReference type="PRINTS" id="PR00766">
    <property type="entry name" value="CUDAOXIDASE"/>
</dbReference>
<dbReference type="SUPFAM" id="SSF49998">
    <property type="entry name" value="Amine oxidase catalytic domain"/>
    <property type="match status" value="1"/>
</dbReference>
<protein>
    <recommendedName>
        <fullName evidence="7">Amine oxidase</fullName>
        <ecNumber evidence="7">1.4.3.-</ecNumber>
    </recommendedName>
</protein>
<evidence type="ECO:0000259" key="12">
    <source>
        <dbReference type="Pfam" id="PF09248"/>
    </source>
</evidence>
<feature type="domain" description="DUF1965" evidence="12">
    <location>
        <begin position="263"/>
        <end position="329"/>
    </location>
</feature>